<gene>
    <name evidence="1" type="ORF">DXN04_07630</name>
</gene>
<dbReference type="AlphaFoldDB" id="A0A3E1P4Y0"/>
<sequence>MVKSDKEAYKDDQDRYLPIVIQRCSNLSQILFQFGKTNDRKRKITVPKLKSPLFDRGLFNIIS</sequence>
<dbReference type="EMBL" id="QTJV01000002">
    <property type="protein sequence ID" value="RFM35253.1"/>
    <property type="molecule type" value="Genomic_DNA"/>
</dbReference>
<accession>A0A3E1P4Y0</accession>
<dbReference type="Proteomes" id="UP000261174">
    <property type="component" value="Unassembled WGS sequence"/>
</dbReference>
<evidence type="ECO:0000313" key="2">
    <source>
        <dbReference type="Proteomes" id="UP000261174"/>
    </source>
</evidence>
<evidence type="ECO:0000313" key="1">
    <source>
        <dbReference type="EMBL" id="RFM35253.1"/>
    </source>
</evidence>
<name>A0A3E1P4Y0_9BACT</name>
<organism evidence="1 2">
    <name type="scientific">Chitinophaga silvisoli</name>
    <dbReference type="NCBI Taxonomy" id="2291814"/>
    <lineage>
        <taxon>Bacteria</taxon>
        <taxon>Pseudomonadati</taxon>
        <taxon>Bacteroidota</taxon>
        <taxon>Chitinophagia</taxon>
        <taxon>Chitinophagales</taxon>
        <taxon>Chitinophagaceae</taxon>
        <taxon>Chitinophaga</taxon>
    </lineage>
</organism>
<reference evidence="1 2" key="1">
    <citation type="submission" date="2018-08" db="EMBL/GenBank/DDBJ databases">
        <title>Chitinophaga sp. K20C18050901, a novel bacterium isolated from forest soil.</title>
        <authorList>
            <person name="Wang C."/>
        </authorList>
    </citation>
    <scope>NUCLEOTIDE SEQUENCE [LARGE SCALE GENOMIC DNA]</scope>
    <source>
        <strain evidence="1 2">K20C18050901</strain>
    </source>
</reference>
<keyword evidence="2" id="KW-1185">Reference proteome</keyword>
<protein>
    <submittedName>
        <fullName evidence="1">Uncharacterized protein</fullName>
    </submittedName>
</protein>
<proteinExistence type="predicted"/>
<comment type="caution">
    <text evidence="1">The sequence shown here is derived from an EMBL/GenBank/DDBJ whole genome shotgun (WGS) entry which is preliminary data.</text>
</comment>